<dbReference type="AlphaFoldDB" id="A0A2D2ATY5"/>
<dbReference type="PANTHER" id="PTHR48095">
    <property type="entry name" value="PYRUVATE CARBOXYLASE SUBUNIT A"/>
    <property type="match status" value="1"/>
</dbReference>
<keyword evidence="3 6" id="KW-0547">Nucleotide-binding</keyword>
<organism evidence="11 12">
    <name type="scientific">Caulobacter mirabilis</name>
    <dbReference type="NCBI Taxonomy" id="69666"/>
    <lineage>
        <taxon>Bacteria</taxon>
        <taxon>Pseudomonadati</taxon>
        <taxon>Pseudomonadota</taxon>
        <taxon>Alphaproteobacteria</taxon>
        <taxon>Caulobacterales</taxon>
        <taxon>Caulobacteraceae</taxon>
        <taxon>Caulobacter</taxon>
    </lineage>
</organism>
<dbReference type="PROSITE" id="PS50979">
    <property type="entry name" value="BC"/>
    <property type="match status" value="1"/>
</dbReference>
<dbReference type="InterPro" id="IPR000089">
    <property type="entry name" value="Biotin_lipoyl"/>
</dbReference>
<dbReference type="InterPro" id="IPR005482">
    <property type="entry name" value="Biotin_COase_C"/>
</dbReference>
<dbReference type="InterPro" id="IPR029045">
    <property type="entry name" value="ClpP/crotonase-like_dom_sf"/>
</dbReference>
<dbReference type="InterPro" id="IPR011761">
    <property type="entry name" value="ATP-grasp"/>
</dbReference>
<evidence type="ECO:0000256" key="3">
    <source>
        <dbReference type="ARBA" id="ARBA00022741"/>
    </source>
</evidence>
<keyword evidence="4 6" id="KW-0067">ATP-binding</keyword>
<dbReference type="GO" id="GO:0005524">
    <property type="term" value="F:ATP binding"/>
    <property type="evidence" value="ECO:0007669"/>
    <property type="project" value="UniProtKB-UniRule"/>
</dbReference>
<dbReference type="PROSITE" id="PS50975">
    <property type="entry name" value="ATP_GRASP"/>
    <property type="match status" value="1"/>
</dbReference>
<dbReference type="InterPro" id="IPR016185">
    <property type="entry name" value="PreATP-grasp_dom_sf"/>
</dbReference>
<dbReference type="GO" id="GO:0046872">
    <property type="term" value="F:metal ion binding"/>
    <property type="evidence" value="ECO:0007669"/>
    <property type="project" value="InterPro"/>
</dbReference>
<evidence type="ECO:0000256" key="1">
    <source>
        <dbReference type="ARBA" id="ARBA00001953"/>
    </source>
</evidence>
<dbReference type="SUPFAM" id="SSF52440">
    <property type="entry name" value="PreATP-grasp domain"/>
    <property type="match status" value="1"/>
</dbReference>
<dbReference type="InterPro" id="IPR001882">
    <property type="entry name" value="Biotin_BS"/>
</dbReference>
<feature type="domain" description="Biotin carboxylation" evidence="9">
    <location>
        <begin position="2"/>
        <end position="445"/>
    </location>
</feature>
<dbReference type="Gene3D" id="3.30.1490.20">
    <property type="entry name" value="ATP-grasp fold, A domain"/>
    <property type="match status" value="1"/>
</dbReference>
<dbReference type="Pfam" id="PF02786">
    <property type="entry name" value="CPSase_L_D2"/>
    <property type="match status" value="1"/>
</dbReference>
<evidence type="ECO:0000259" key="9">
    <source>
        <dbReference type="PROSITE" id="PS50979"/>
    </source>
</evidence>
<dbReference type="SUPFAM" id="SSF52096">
    <property type="entry name" value="ClpP/crotonase"/>
    <property type="match status" value="2"/>
</dbReference>
<keyword evidence="12" id="KW-1185">Reference proteome</keyword>
<dbReference type="SUPFAM" id="SSF51246">
    <property type="entry name" value="Rudiment single hybrid motif"/>
    <property type="match status" value="1"/>
</dbReference>
<evidence type="ECO:0000259" key="8">
    <source>
        <dbReference type="PROSITE" id="PS50975"/>
    </source>
</evidence>
<proteinExistence type="predicted"/>
<evidence type="ECO:0000313" key="11">
    <source>
        <dbReference type="EMBL" id="ATQ41461.1"/>
    </source>
</evidence>
<dbReference type="SUPFAM" id="SSF56059">
    <property type="entry name" value="Glutathione synthetase ATP-binding domain-like"/>
    <property type="match status" value="1"/>
</dbReference>
<dbReference type="PROSITE" id="PS00188">
    <property type="entry name" value="BIOTIN"/>
    <property type="match status" value="1"/>
</dbReference>
<dbReference type="PROSITE" id="PS50968">
    <property type="entry name" value="BIOTINYL_LIPOYL"/>
    <property type="match status" value="1"/>
</dbReference>
<dbReference type="FunFam" id="3.40.50.20:FF:000010">
    <property type="entry name" value="Propionyl-CoA carboxylase subunit alpha"/>
    <property type="match status" value="1"/>
</dbReference>
<dbReference type="Gene3D" id="3.30.470.20">
    <property type="entry name" value="ATP-grasp fold, B domain"/>
    <property type="match status" value="1"/>
</dbReference>
<dbReference type="InterPro" id="IPR005479">
    <property type="entry name" value="CPAse_ATP-bd"/>
</dbReference>
<accession>A0A2D2ATY5</accession>
<dbReference type="CDD" id="cd06850">
    <property type="entry name" value="biotinyl_domain"/>
    <property type="match status" value="1"/>
</dbReference>
<evidence type="ECO:0000313" key="12">
    <source>
        <dbReference type="Proteomes" id="UP000228945"/>
    </source>
</evidence>
<evidence type="ECO:0000256" key="5">
    <source>
        <dbReference type="ARBA" id="ARBA00023267"/>
    </source>
</evidence>
<dbReference type="RefSeq" id="WP_099620717.1">
    <property type="nucleotide sequence ID" value="NZ_CP024201.1"/>
</dbReference>
<dbReference type="InterPro" id="IPR011763">
    <property type="entry name" value="COA_CT_C"/>
</dbReference>
<comment type="cofactor">
    <cofactor evidence="1">
        <name>biotin</name>
        <dbReference type="ChEBI" id="CHEBI:57586"/>
    </cofactor>
</comment>
<dbReference type="InterPro" id="IPR013815">
    <property type="entry name" value="ATP_grasp_subdomain_1"/>
</dbReference>
<dbReference type="Pfam" id="PF00364">
    <property type="entry name" value="Biotin_lipoyl"/>
    <property type="match status" value="1"/>
</dbReference>
<feature type="domain" description="CoA carboxyltransferase C-terminal" evidence="10">
    <location>
        <begin position="831"/>
        <end position="1070"/>
    </location>
</feature>
<dbReference type="SUPFAM" id="SSF51230">
    <property type="entry name" value="Single hybrid motif"/>
    <property type="match status" value="1"/>
</dbReference>
<dbReference type="Gene3D" id="3.90.226.10">
    <property type="entry name" value="2-enoyl-CoA Hydratase, Chain A, domain 1"/>
    <property type="match status" value="2"/>
</dbReference>
<dbReference type="Proteomes" id="UP000228945">
    <property type="component" value="Chromosome"/>
</dbReference>
<feature type="domain" description="Lipoyl-binding" evidence="7">
    <location>
        <begin position="479"/>
        <end position="548"/>
    </location>
</feature>
<dbReference type="InterPro" id="IPR051602">
    <property type="entry name" value="ACC_Biotin_Carboxylase"/>
</dbReference>
<evidence type="ECO:0000259" key="10">
    <source>
        <dbReference type="PROSITE" id="PS50989"/>
    </source>
</evidence>
<dbReference type="Pfam" id="PF02785">
    <property type="entry name" value="Biotin_carb_C"/>
    <property type="match status" value="1"/>
</dbReference>
<evidence type="ECO:0000256" key="6">
    <source>
        <dbReference type="PROSITE-ProRule" id="PRU00409"/>
    </source>
</evidence>
<reference evidence="11 12" key="1">
    <citation type="submission" date="2017-10" db="EMBL/GenBank/DDBJ databases">
        <title>Genome sequence of Caulobacter mirabilis FWC38.</title>
        <authorList>
            <person name="Fiebig A."/>
            <person name="Crosson S."/>
        </authorList>
    </citation>
    <scope>NUCLEOTIDE SEQUENCE [LARGE SCALE GENOMIC DNA]</scope>
    <source>
        <strain evidence="11 12">FWC 38</strain>
    </source>
</reference>
<name>A0A2D2ATY5_9CAUL</name>
<dbReference type="InterPro" id="IPR011764">
    <property type="entry name" value="Biotin_carboxylation_dom"/>
</dbReference>
<feature type="domain" description="ATP-grasp" evidence="8">
    <location>
        <begin position="120"/>
        <end position="312"/>
    </location>
</feature>
<evidence type="ECO:0000256" key="4">
    <source>
        <dbReference type="ARBA" id="ARBA00022840"/>
    </source>
</evidence>
<dbReference type="Pfam" id="PF00289">
    <property type="entry name" value="Biotin_carb_N"/>
    <property type="match status" value="1"/>
</dbReference>
<dbReference type="InterPro" id="IPR011053">
    <property type="entry name" value="Single_hybrid_motif"/>
</dbReference>
<gene>
    <name evidence="11" type="ORF">CSW64_03030</name>
</gene>
<dbReference type="Gene3D" id="2.40.50.100">
    <property type="match status" value="1"/>
</dbReference>
<keyword evidence="2" id="KW-0436">Ligase</keyword>
<evidence type="ECO:0000259" key="7">
    <source>
        <dbReference type="PROSITE" id="PS50968"/>
    </source>
</evidence>
<dbReference type="OrthoDB" id="9763189at2"/>
<dbReference type="InterPro" id="IPR011054">
    <property type="entry name" value="Rudment_hybrid_motif"/>
</dbReference>
<dbReference type="Pfam" id="PF01039">
    <property type="entry name" value="Carboxyl_trans"/>
    <property type="match status" value="1"/>
</dbReference>
<dbReference type="GO" id="GO:0016874">
    <property type="term" value="F:ligase activity"/>
    <property type="evidence" value="ECO:0007669"/>
    <property type="project" value="UniProtKB-KW"/>
</dbReference>
<dbReference type="EMBL" id="CP024201">
    <property type="protein sequence ID" value="ATQ41461.1"/>
    <property type="molecule type" value="Genomic_DNA"/>
</dbReference>
<dbReference type="Gene3D" id="3.40.50.20">
    <property type="match status" value="1"/>
</dbReference>
<dbReference type="SMART" id="SM00878">
    <property type="entry name" value="Biotin_carb_C"/>
    <property type="match status" value="1"/>
</dbReference>
<dbReference type="InterPro" id="IPR034733">
    <property type="entry name" value="AcCoA_carboxyl_beta"/>
</dbReference>
<protein>
    <submittedName>
        <fullName evidence="11">Carbamoyl-phosphate synthase large subunit</fullName>
    </submittedName>
</protein>
<dbReference type="KEGG" id="cmb:CSW64_03030"/>
<sequence length="1085" mass="114354">MSFKRILIANRGEIAIRIARAAADLGVASVAIYAEDDATSLHVRAADDAVALRGSGPKVYLDIDAVIAAAKAAKCDAIHPGYGFLSENAAFARACAKAKIAFIGPSAEALETFGDKAKARALAAKAKVPVLAGTGPIDLAGAKAFFKKNGPMMLKAVAGGGGRGMRVVRTEAEIEFALAACSREAQAAFGDGQVYAEWLVDQARHIEVQVAADGRAVVAVGDRDCSVQRRNQKLVESAPAILPDALRKSLHEAAERLCAAAKLRTLATVEFLVDGKGGFAFIETNARLQVEHTVTEEVAGVDLVRAQIELAAGRTLSQVGLAETPPARGFAVQARVNLETLTADGATQPGGGRLTAYEPPSGPGVRVDGFGYGGYVTSPAYDSLLAKVIGRGPTMEAACRRTDRALAEFRLEGVQSNADLLRAILEQPAVLKGAVTTRFLEDNLARLLEVAATFAPETTADGENPADPAAPAFEHLDGAAEVVAPLQATVGTIEVAEGDLVRPGQTVAILEAMKMEHVVSATEGGRVLRLAAHKGETLLKGQPILFLEPAEAGEAGEAVAATEVAVDLDHIRPDLQEVIDRHGFTLDENRPEAVAKRRRTGHRTARENIEDLLDPGSFIEYGALTIAAQRRRRTVEDLIKATPADGLIAGVGAINGALFPPDRTRVAALSYDFTVLAGTQGHMNHKKTDRLLHVIEEQKLPVVWYAEGGGGRPGDTDGTGVAGLDVTTFGKFAQLSGEVPKIAVVAGRCFAGNAAIAGLSEIIIATKDSNLGMGGPAMVEGGGLGVFKPEDIGPSDVQWGNGVIDILAEDEAEATALAKKAMSTFQGKVTDWASADQRLLRQSIPENRLRVYDIRPLIEALVDAGSFLELRRGFAPGMITGFVRIEGRPLGLIANDPRHLGGAIDCDGAEKAARFLQLCDAFDLPVLSLCDTPGFMVGPDSEAAGAVRRVSRMFIAGAKLGTPLFTIVLRKGYGLGAQAMAGGGFHSPFFIASWPTGEFGGMGLEGAVRLGYSKELAAETDPEKNKALFDQLVGRLYAAGKATSMAAALEIDAVIDPADTRRWILRGLDSCRTRSKPARRWVDSW</sequence>
<dbReference type="PANTHER" id="PTHR48095:SF5">
    <property type="entry name" value="BLL7292 PROTEIN"/>
    <property type="match status" value="1"/>
</dbReference>
<dbReference type="PROSITE" id="PS50989">
    <property type="entry name" value="COA_CT_CTER"/>
    <property type="match status" value="1"/>
</dbReference>
<evidence type="ECO:0000256" key="2">
    <source>
        <dbReference type="ARBA" id="ARBA00022598"/>
    </source>
</evidence>
<keyword evidence="5" id="KW-0092">Biotin</keyword>
<dbReference type="InterPro" id="IPR005481">
    <property type="entry name" value="BC-like_N"/>
</dbReference>